<dbReference type="NCBIfam" id="NF041479">
    <property type="entry name" value="spor_membprot_YtrI"/>
    <property type="match status" value="1"/>
</dbReference>
<protein>
    <submittedName>
        <fullName evidence="4">Sporulation membrane protein YtrI</fullName>
    </submittedName>
</protein>
<reference evidence="4 5" key="1">
    <citation type="submission" date="2024-05" db="EMBL/GenBank/DDBJ databases">
        <authorList>
            <person name="Haq I."/>
            <person name="Ullah Z."/>
            <person name="Ahmad R."/>
            <person name="Li M."/>
            <person name="Tong Y."/>
        </authorList>
    </citation>
    <scope>NUCLEOTIDE SEQUENCE [LARGE SCALE GENOMIC DNA]</scope>
    <source>
        <strain evidence="4 5">16A2E</strain>
    </source>
</reference>
<comment type="caution">
    <text evidence="4">The sequence shown here is derived from an EMBL/GenBank/DDBJ whole genome shotgun (WGS) entry which is preliminary data.</text>
</comment>
<dbReference type="Proteomes" id="UP001444625">
    <property type="component" value="Unassembled WGS sequence"/>
</dbReference>
<feature type="transmembrane region" description="Helical" evidence="2">
    <location>
        <begin position="12"/>
        <end position="34"/>
    </location>
</feature>
<dbReference type="InterPro" id="IPR058620">
    <property type="entry name" value="YtrI_C"/>
</dbReference>
<proteinExistence type="predicted"/>
<dbReference type="InterPro" id="IPR048198">
    <property type="entry name" value="YtrI"/>
</dbReference>
<dbReference type="Pfam" id="PF26347">
    <property type="entry name" value="YtrI_sporulation"/>
    <property type="match status" value="1"/>
</dbReference>
<evidence type="ECO:0000256" key="1">
    <source>
        <dbReference type="SAM" id="Coils"/>
    </source>
</evidence>
<dbReference type="EMBL" id="JBDIML010000001">
    <property type="protein sequence ID" value="MEN2765575.1"/>
    <property type="molecule type" value="Genomic_DNA"/>
</dbReference>
<keyword evidence="2" id="KW-0812">Transmembrane</keyword>
<accession>A0ABU9XBE4</accession>
<organism evidence="4 5">
    <name type="scientific">Ornithinibacillus xuwenensis</name>
    <dbReference type="NCBI Taxonomy" id="3144668"/>
    <lineage>
        <taxon>Bacteria</taxon>
        <taxon>Bacillati</taxon>
        <taxon>Bacillota</taxon>
        <taxon>Bacilli</taxon>
        <taxon>Bacillales</taxon>
        <taxon>Bacillaceae</taxon>
        <taxon>Ornithinibacillus</taxon>
    </lineage>
</organism>
<keyword evidence="5" id="KW-1185">Reference proteome</keyword>
<evidence type="ECO:0000259" key="3">
    <source>
        <dbReference type="Pfam" id="PF26347"/>
    </source>
</evidence>
<keyword evidence="2" id="KW-1133">Transmembrane helix</keyword>
<feature type="coiled-coil region" evidence="1">
    <location>
        <begin position="38"/>
        <end position="65"/>
    </location>
</feature>
<keyword evidence="1" id="KW-0175">Coiled coil</keyword>
<evidence type="ECO:0000256" key="2">
    <source>
        <dbReference type="SAM" id="Phobius"/>
    </source>
</evidence>
<name>A0ABU9XBE4_9BACI</name>
<evidence type="ECO:0000313" key="5">
    <source>
        <dbReference type="Proteomes" id="UP001444625"/>
    </source>
</evidence>
<feature type="domain" description="Sporulation membrane protein YtrI C-terminal" evidence="3">
    <location>
        <begin position="76"/>
        <end position="157"/>
    </location>
</feature>
<evidence type="ECO:0000313" key="4">
    <source>
        <dbReference type="EMBL" id="MEN2765575.1"/>
    </source>
</evidence>
<keyword evidence="2" id="KW-0472">Membrane</keyword>
<dbReference type="RefSeq" id="WP_345823054.1">
    <property type="nucleotide sequence ID" value="NZ_JBDIML010000001.1"/>
</dbReference>
<gene>
    <name evidence="4" type="primary">ytrI</name>
    <name evidence="4" type="ORF">ABC228_00100</name>
</gene>
<sequence length="163" mass="18835">MHVPPYHKKPGWQRFLVGIFFGALLAYWVVMFMYGTMYERLLEENSSISKELDDAQSRIEVLEKDNEKSNQPTTVEEVHLEILNAEELKLDTLLQHQLEKLVKEEVEAIIGKDIQAIAENDDLLVASIENKPFKVDDFTYNFEIRRLIIAPTVKIVTNADISN</sequence>